<protein>
    <recommendedName>
        <fullName evidence="4">Transmembrane protein</fullName>
    </recommendedName>
</protein>
<dbReference type="AlphaFoldDB" id="A0A165MX71"/>
<keyword evidence="3" id="KW-1185">Reference proteome</keyword>
<reference evidence="2 3" key="1">
    <citation type="journal article" date="2016" name="Mol. Biol. Evol.">
        <title>Comparative Genomics of Early-Diverging Mushroom-Forming Fungi Provides Insights into the Origins of Lignocellulose Decay Capabilities.</title>
        <authorList>
            <person name="Nagy L.G."/>
            <person name="Riley R."/>
            <person name="Tritt A."/>
            <person name="Adam C."/>
            <person name="Daum C."/>
            <person name="Floudas D."/>
            <person name="Sun H."/>
            <person name="Yadav J.S."/>
            <person name="Pangilinan J."/>
            <person name="Larsson K.H."/>
            <person name="Matsuura K."/>
            <person name="Barry K."/>
            <person name="Labutti K."/>
            <person name="Kuo R."/>
            <person name="Ohm R.A."/>
            <person name="Bhattacharya S.S."/>
            <person name="Shirouzu T."/>
            <person name="Yoshinaga Y."/>
            <person name="Martin F.M."/>
            <person name="Grigoriev I.V."/>
            <person name="Hibbett D.S."/>
        </authorList>
    </citation>
    <scope>NUCLEOTIDE SEQUENCE [LARGE SCALE GENOMIC DNA]</scope>
    <source>
        <strain evidence="2 3">HHB12029</strain>
    </source>
</reference>
<feature type="transmembrane region" description="Helical" evidence="1">
    <location>
        <begin position="102"/>
        <end position="130"/>
    </location>
</feature>
<keyword evidence="1" id="KW-1133">Transmembrane helix</keyword>
<dbReference type="Proteomes" id="UP000077266">
    <property type="component" value="Unassembled WGS sequence"/>
</dbReference>
<evidence type="ECO:0008006" key="4">
    <source>
        <dbReference type="Google" id="ProtNLM"/>
    </source>
</evidence>
<dbReference type="InParanoid" id="A0A165MX71"/>
<name>A0A165MX71_EXIGL</name>
<dbReference type="EMBL" id="KV425905">
    <property type="protein sequence ID" value="KZV99891.1"/>
    <property type="molecule type" value="Genomic_DNA"/>
</dbReference>
<evidence type="ECO:0000313" key="3">
    <source>
        <dbReference type="Proteomes" id="UP000077266"/>
    </source>
</evidence>
<organism evidence="2 3">
    <name type="scientific">Exidia glandulosa HHB12029</name>
    <dbReference type="NCBI Taxonomy" id="1314781"/>
    <lineage>
        <taxon>Eukaryota</taxon>
        <taxon>Fungi</taxon>
        <taxon>Dikarya</taxon>
        <taxon>Basidiomycota</taxon>
        <taxon>Agaricomycotina</taxon>
        <taxon>Agaricomycetes</taxon>
        <taxon>Auriculariales</taxon>
        <taxon>Exidiaceae</taxon>
        <taxon>Exidia</taxon>
    </lineage>
</organism>
<gene>
    <name evidence="2" type="ORF">EXIGLDRAFT_198386</name>
</gene>
<accession>A0A165MX71</accession>
<proteinExistence type="predicted"/>
<evidence type="ECO:0000256" key="1">
    <source>
        <dbReference type="SAM" id="Phobius"/>
    </source>
</evidence>
<sequence>MTCRRAAPILLRSQRPALLPLSPATWWRSFRAHNERLSAVGRHDPRRVLLLSCLPFPVDCLLIVPLRRALRCPKARASTKRRRSRRPAVLPRARLVHVAPRITVTVIHLSFPVLVLVLVFCSLLLCFPYPSYAAPSFLLPCFLS</sequence>
<evidence type="ECO:0000313" key="2">
    <source>
        <dbReference type="EMBL" id="KZV99891.1"/>
    </source>
</evidence>
<keyword evidence="1" id="KW-0472">Membrane</keyword>
<keyword evidence="1" id="KW-0812">Transmembrane</keyword>